<dbReference type="GO" id="GO:0031071">
    <property type="term" value="F:cysteine desulfurase activity"/>
    <property type="evidence" value="ECO:0007669"/>
    <property type="project" value="UniProtKB-EC"/>
</dbReference>
<accession>A0A3M6B9Q2</accession>
<dbReference type="InterPro" id="IPR000192">
    <property type="entry name" value="Aminotrans_V_dom"/>
</dbReference>
<gene>
    <name evidence="7" type="ORF">ALP13_04589</name>
</gene>
<protein>
    <submittedName>
        <fullName evidence="7">Aminotransferase, s V</fullName>
    </submittedName>
</protein>
<feature type="domain" description="Aminotransferase class V" evidence="6">
    <location>
        <begin position="1"/>
        <end position="159"/>
    </location>
</feature>
<evidence type="ECO:0000256" key="4">
    <source>
        <dbReference type="ARBA" id="ARBA00050776"/>
    </source>
</evidence>
<evidence type="ECO:0000313" key="7">
    <source>
        <dbReference type="EMBL" id="RMV28008.1"/>
    </source>
</evidence>
<dbReference type="InterPro" id="IPR020578">
    <property type="entry name" value="Aminotrans_V_PyrdxlP_BS"/>
</dbReference>
<keyword evidence="7" id="KW-0032">Aminotransferase</keyword>
<proteinExistence type="inferred from homology"/>
<evidence type="ECO:0000259" key="6">
    <source>
        <dbReference type="Pfam" id="PF00266"/>
    </source>
</evidence>
<dbReference type="Gene3D" id="3.40.640.10">
    <property type="entry name" value="Type I PLP-dependent aspartate aminotransferase-like (Major domain)"/>
    <property type="match status" value="1"/>
</dbReference>
<keyword evidence="7" id="KW-0808">Transferase</keyword>
<comment type="similarity">
    <text evidence="2">Belongs to the class-V pyridoxal-phosphate-dependent aminotransferase family. Csd subfamily.</text>
</comment>
<comment type="catalytic activity">
    <reaction evidence="4">
        <text>(sulfur carrier)-H + L-cysteine = (sulfur carrier)-SH + L-alanine</text>
        <dbReference type="Rhea" id="RHEA:43892"/>
        <dbReference type="Rhea" id="RHEA-COMP:14737"/>
        <dbReference type="Rhea" id="RHEA-COMP:14739"/>
        <dbReference type="ChEBI" id="CHEBI:29917"/>
        <dbReference type="ChEBI" id="CHEBI:35235"/>
        <dbReference type="ChEBI" id="CHEBI:57972"/>
        <dbReference type="ChEBI" id="CHEBI:64428"/>
        <dbReference type="EC" id="2.8.1.7"/>
    </reaction>
</comment>
<dbReference type="InterPro" id="IPR015424">
    <property type="entry name" value="PyrdxlP-dep_Trfase"/>
</dbReference>
<sequence length="192" mass="21430">LYVVDGVHGFGVENLDFPDMNCDFYVAGTHKWMFGPRGTGIVCARSEQVKDLTPLIPTFSEATNFGTIMTPGGYHSFEHRWALNEAFKLHLQLGKAEVQSRIHELNSYLKQRLHAQPNVELVTPMDPALSAGFSFFRLKGQESDEVAAWLMKQHMVVDAVSRDVGPVVRTAPGLLNNEAEIDRFMALLGQRA</sequence>
<evidence type="ECO:0000256" key="3">
    <source>
        <dbReference type="ARBA" id="ARBA00022898"/>
    </source>
</evidence>
<keyword evidence="3" id="KW-0663">Pyridoxal phosphate</keyword>
<comment type="cofactor">
    <cofactor evidence="1 5">
        <name>pyridoxal 5'-phosphate</name>
        <dbReference type="ChEBI" id="CHEBI:597326"/>
    </cofactor>
</comment>
<comment type="caution">
    <text evidence="7">The sequence shown here is derived from an EMBL/GenBank/DDBJ whole genome shotgun (WGS) entry which is preliminary data.</text>
</comment>
<dbReference type="RefSeq" id="WP_122366097.1">
    <property type="nucleotide sequence ID" value="NZ_RBUQ01000353.1"/>
</dbReference>
<dbReference type="SUPFAM" id="SSF53383">
    <property type="entry name" value="PLP-dependent transferases"/>
    <property type="match status" value="1"/>
</dbReference>
<dbReference type="PROSITE" id="PS00595">
    <property type="entry name" value="AA_TRANSFER_CLASS_5"/>
    <property type="match status" value="1"/>
</dbReference>
<evidence type="ECO:0000313" key="8">
    <source>
        <dbReference type="Proteomes" id="UP000271631"/>
    </source>
</evidence>
<dbReference type="Gene3D" id="3.90.1150.10">
    <property type="entry name" value="Aspartate Aminotransferase, domain 1"/>
    <property type="match status" value="1"/>
</dbReference>
<reference evidence="7 8" key="1">
    <citation type="submission" date="2018-08" db="EMBL/GenBank/DDBJ databases">
        <title>Recombination of ecologically and evolutionarily significant loci maintains genetic cohesion in the Pseudomonas syringae species complex.</title>
        <authorList>
            <person name="Dillon M."/>
            <person name="Thakur S."/>
            <person name="Almeida R.N.D."/>
            <person name="Weir B.S."/>
            <person name="Guttman D.S."/>
        </authorList>
    </citation>
    <scope>NUCLEOTIDE SEQUENCE [LARGE SCALE GENOMIC DNA]</scope>
    <source>
        <strain evidence="7 8">ICMP 11281</strain>
    </source>
</reference>
<dbReference type="Pfam" id="PF00266">
    <property type="entry name" value="Aminotran_5"/>
    <property type="match status" value="1"/>
</dbReference>
<evidence type="ECO:0000256" key="5">
    <source>
        <dbReference type="RuleBase" id="RU004504"/>
    </source>
</evidence>
<name>A0A3M6B9Q2_PSEYM</name>
<dbReference type="PANTHER" id="PTHR43586:SF8">
    <property type="entry name" value="CYSTEINE DESULFURASE 1, CHLOROPLASTIC"/>
    <property type="match status" value="1"/>
</dbReference>
<organism evidence="7 8">
    <name type="scientific">Pseudomonas syringae pv. maculicola</name>
    <dbReference type="NCBI Taxonomy" id="59511"/>
    <lineage>
        <taxon>Bacteria</taxon>
        <taxon>Pseudomonadati</taxon>
        <taxon>Pseudomonadota</taxon>
        <taxon>Gammaproteobacteria</taxon>
        <taxon>Pseudomonadales</taxon>
        <taxon>Pseudomonadaceae</taxon>
        <taxon>Pseudomonas</taxon>
    </lineage>
</organism>
<dbReference type="InterPro" id="IPR015422">
    <property type="entry name" value="PyrdxlP-dep_Trfase_small"/>
</dbReference>
<dbReference type="EMBL" id="RBUQ01000353">
    <property type="protein sequence ID" value="RMV28008.1"/>
    <property type="molecule type" value="Genomic_DNA"/>
</dbReference>
<evidence type="ECO:0000256" key="2">
    <source>
        <dbReference type="ARBA" id="ARBA00010447"/>
    </source>
</evidence>
<evidence type="ECO:0000256" key="1">
    <source>
        <dbReference type="ARBA" id="ARBA00001933"/>
    </source>
</evidence>
<dbReference type="AlphaFoldDB" id="A0A3M6B9Q2"/>
<dbReference type="InterPro" id="IPR015421">
    <property type="entry name" value="PyrdxlP-dep_Trfase_major"/>
</dbReference>
<feature type="non-terminal residue" evidence="7">
    <location>
        <position position="1"/>
    </location>
</feature>
<dbReference type="Proteomes" id="UP000271631">
    <property type="component" value="Unassembled WGS sequence"/>
</dbReference>
<dbReference type="GO" id="GO:0008483">
    <property type="term" value="F:transaminase activity"/>
    <property type="evidence" value="ECO:0007669"/>
    <property type="project" value="UniProtKB-KW"/>
</dbReference>
<dbReference type="PANTHER" id="PTHR43586">
    <property type="entry name" value="CYSTEINE DESULFURASE"/>
    <property type="match status" value="1"/>
</dbReference>